<evidence type="ECO:0000313" key="1">
    <source>
        <dbReference type="EMBL" id="KAF5906055.1"/>
    </source>
</evidence>
<gene>
    <name evidence="1" type="ORF">DAT39_004284</name>
</gene>
<keyword evidence="2" id="KW-1185">Reference proteome</keyword>
<proteinExistence type="predicted"/>
<protein>
    <submittedName>
        <fullName evidence="1">Protein NLRC3-like isoform X1</fullName>
    </submittedName>
</protein>
<dbReference type="OrthoDB" id="8960108at2759"/>
<name>A0A8J4U4T5_CLAMG</name>
<comment type="caution">
    <text evidence="1">The sequence shown here is derived from an EMBL/GenBank/DDBJ whole genome shotgun (WGS) entry which is preliminary data.</text>
</comment>
<dbReference type="Proteomes" id="UP000727407">
    <property type="component" value="Unassembled WGS sequence"/>
</dbReference>
<feature type="non-terminal residue" evidence="1">
    <location>
        <position position="74"/>
    </location>
</feature>
<evidence type="ECO:0000313" key="2">
    <source>
        <dbReference type="Proteomes" id="UP000727407"/>
    </source>
</evidence>
<feature type="non-terminal residue" evidence="1">
    <location>
        <position position="1"/>
    </location>
</feature>
<dbReference type="AlphaFoldDB" id="A0A8J4U4T5"/>
<sequence length="74" mass="8368">KLQRTVMLYSKLQRTIPESPPPSCVSMKSSMSMDLPWNYKIGNISSIPSCLSMKSDRSMDIPWNYKNGNLSSIP</sequence>
<dbReference type="EMBL" id="QNUK01000038">
    <property type="protein sequence ID" value="KAF5906055.1"/>
    <property type="molecule type" value="Genomic_DNA"/>
</dbReference>
<accession>A0A8J4U4T5</accession>
<reference evidence="1" key="1">
    <citation type="submission" date="2020-07" db="EMBL/GenBank/DDBJ databases">
        <title>Clarias magur genome sequencing, assembly and annotation.</title>
        <authorList>
            <person name="Kushwaha B."/>
            <person name="Kumar R."/>
            <person name="Das P."/>
            <person name="Joshi C.G."/>
            <person name="Kumar D."/>
            <person name="Nagpure N.S."/>
            <person name="Pandey M."/>
            <person name="Agarwal S."/>
            <person name="Srivastava S."/>
            <person name="Singh M."/>
            <person name="Sahoo L."/>
            <person name="Jayasankar P."/>
            <person name="Meher P.K."/>
            <person name="Koringa P.G."/>
            <person name="Iquebal M.A."/>
            <person name="Das S.P."/>
            <person name="Bit A."/>
            <person name="Patnaik S."/>
            <person name="Patel N."/>
            <person name="Shah T.M."/>
            <person name="Hinsu A."/>
            <person name="Jena J.K."/>
        </authorList>
    </citation>
    <scope>NUCLEOTIDE SEQUENCE</scope>
    <source>
        <strain evidence="1">CIFAMagur01</strain>
        <tissue evidence="1">Testis</tissue>
    </source>
</reference>
<organism evidence="1 2">
    <name type="scientific">Clarias magur</name>
    <name type="common">Asian catfish</name>
    <name type="synonym">Macropteronotus magur</name>
    <dbReference type="NCBI Taxonomy" id="1594786"/>
    <lineage>
        <taxon>Eukaryota</taxon>
        <taxon>Metazoa</taxon>
        <taxon>Chordata</taxon>
        <taxon>Craniata</taxon>
        <taxon>Vertebrata</taxon>
        <taxon>Euteleostomi</taxon>
        <taxon>Actinopterygii</taxon>
        <taxon>Neopterygii</taxon>
        <taxon>Teleostei</taxon>
        <taxon>Ostariophysi</taxon>
        <taxon>Siluriformes</taxon>
        <taxon>Clariidae</taxon>
        <taxon>Clarias</taxon>
    </lineage>
</organism>